<evidence type="ECO:0000313" key="1">
    <source>
        <dbReference type="EMBL" id="OLS02870.1"/>
    </source>
</evidence>
<dbReference type="AlphaFoldDB" id="A0A1U7M6I8"/>
<accession>A0A1U7M6I8</accession>
<dbReference type="RefSeq" id="WP_075726009.1">
    <property type="nucleotide sequence ID" value="NZ_LTDM01000015.1"/>
</dbReference>
<proteinExistence type="predicted"/>
<organism evidence="1 2">
    <name type="scientific">Tissierella creatinophila DSM 6911</name>
    <dbReference type="NCBI Taxonomy" id="1123403"/>
    <lineage>
        <taxon>Bacteria</taxon>
        <taxon>Bacillati</taxon>
        <taxon>Bacillota</taxon>
        <taxon>Tissierellia</taxon>
        <taxon>Tissierellales</taxon>
        <taxon>Tissierellaceae</taxon>
        <taxon>Tissierella</taxon>
    </lineage>
</organism>
<dbReference type="InterPro" id="IPR038765">
    <property type="entry name" value="Papain-like_cys_pep_sf"/>
</dbReference>
<dbReference type="Proteomes" id="UP000186112">
    <property type="component" value="Unassembled WGS sequence"/>
</dbReference>
<comment type="caution">
    <text evidence="1">The sequence shown here is derived from an EMBL/GenBank/DDBJ whole genome shotgun (WGS) entry which is preliminary data.</text>
</comment>
<evidence type="ECO:0008006" key="3">
    <source>
        <dbReference type="Google" id="ProtNLM"/>
    </source>
</evidence>
<dbReference type="EMBL" id="LTDM01000015">
    <property type="protein sequence ID" value="OLS02870.1"/>
    <property type="molecule type" value="Genomic_DNA"/>
</dbReference>
<dbReference type="OrthoDB" id="9800780at2"/>
<dbReference type="SUPFAM" id="SSF54001">
    <property type="entry name" value="Cysteine proteinases"/>
    <property type="match status" value="1"/>
</dbReference>
<reference evidence="1 2" key="1">
    <citation type="submission" date="2016-02" db="EMBL/GenBank/DDBJ databases">
        <title>Genome sequence of Tissierella creatinophila DSM 6911.</title>
        <authorList>
            <person name="Poehlein A."/>
            <person name="Daniel R."/>
        </authorList>
    </citation>
    <scope>NUCLEOTIDE SEQUENCE [LARGE SCALE GENOMIC DNA]</scope>
    <source>
        <strain evidence="1 2">DSM 6911</strain>
    </source>
</reference>
<gene>
    <name evidence="1" type="ORF">TICRE_11430</name>
</gene>
<evidence type="ECO:0000313" key="2">
    <source>
        <dbReference type="Proteomes" id="UP000186112"/>
    </source>
</evidence>
<sequence>MKTNIELVKFVEKALKENWGYCLGTYGQVLTDSLLKSKTIQGYGVGAYNTRHKAYLNKFKGKMVSDCYGLVKGFVWPKDSKGSAKYVASQDRNQEGAFNSAKIKGSISNIPNIPGLILWMKGHAGIYIGNGEFIECVGAPIGMRKGRIQNGKVVSGSKFTHWFKDTYITYVSETPNRNPSVNTLISSLKVGDKVILSNSAIKYATGQTIPSHIKNKAYTVQQVKSDRVLLKEIMSWVFTKDLGQTSPTKTLTVGSTVKIKGSKYSTGQNIPSWVKNKTHKVSQLNKDRVLISDINSWVNKNDVEVI</sequence>
<keyword evidence="2" id="KW-1185">Reference proteome</keyword>
<protein>
    <recommendedName>
        <fullName evidence="3">NlpC/P60 domain-containing protein</fullName>
    </recommendedName>
</protein>
<name>A0A1U7M6I8_TISCR</name>